<proteinExistence type="predicted"/>
<dbReference type="RefSeq" id="WP_017841530.1">
    <property type="nucleotide sequence ID" value="NZ_CP035467.1"/>
</dbReference>
<reference evidence="2" key="1">
    <citation type="journal article" date="2019" name="J. Bacteriol.">
        <title>A Mutagenic Screen Identifies a TonB-Dependent Receptor Required for the Lanthanide Metal Switch in the Type I Methanotroph 'Methylotuvimicrobium buryatense' 5GB1C.</title>
        <authorList>
            <person name="Groom J.D."/>
            <person name="Ford S.M."/>
            <person name="Pesesky M.W."/>
            <person name="Lidstrom M.E."/>
        </authorList>
    </citation>
    <scope>NUCLEOTIDE SEQUENCE [LARGE SCALE GENOMIC DNA]</scope>
    <source>
        <strain evidence="2">5GB1C</strain>
    </source>
</reference>
<dbReference type="GO" id="GO:0003729">
    <property type="term" value="F:mRNA binding"/>
    <property type="evidence" value="ECO:0007669"/>
    <property type="project" value="InterPro"/>
</dbReference>
<dbReference type="STRING" id="675511.GCA_000341735_03058"/>
<protein>
    <submittedName>
        <fullName evidence="1">Type II toxin-antitoxin system HicA family toxin</fullName>
    </submittedName>
</protein>
<organism evidence="1 2">
    <name type="scientific">Methylotuvimicrobium buryatense</name>
    <name type="common">Methylomicrobium buryatense</name>
    <dbReference type="NCBI Taxonomy" id="95641"/>
    <lineage>
        <taxon>Bacteria</taxon>
        <taxon>Pseudomonadati</taxon>
        <taxon>Pseudomonadota</taxon>
        <taxon>Gammaproteobacteria</taxon>
        <taxon>Methylococcales</taxon>
        <taxon>Methylococcaceae</taxon>
        <taxon>Methylotuvimicrobium</taxon>
    </lineage>
</organism>
<dbReference type="KEGG" id="mbur:EQU24_21840"/>
<dbReference type="OrthoDB" id="73001at2"/>
<evidence type="ECO:0000313" key="2">
    <source>
        <dbReference type="Proteomes" id="UP000305881"/>
    </source>
</evidence>
<keyword evidence="2" id="KW-1185">Reference proteome</keyword>
<name>A0A4P9UXL9_METBY</name>
<dbReference type="Pfam" id="PF07927">
    <property type="entry name" value="HicA_toxin"/>
    <property type="match status" value="1"/>
</dbReference>
<accession>A0A4P9UXL9</accession>
<gene>
    <name evidence="1" type="ORF">EQU24_21840</name>
</gene>
<evidence type="ECO:0000313" key="1">
    <source>
        <dbReference type="EMBL" id="QCW84586.1"/>
    </source>
</evidence>
<dbReference type="AlphaFoldDB" id="A0A4P9UXL9"/>
<dbReference type="EMBL" id="CP035467">
    <property type="protein sequence ID" value="QCW84586.1"/>
    <property type="molecule type" value="Genomic_DNA"/>
</dbReference>
<dbReference type="Proteomes" id="UP000305881">
    <property type="component" value="Chromosome"/>
</dbReference>
<sequence length="87" mass="10031">MSKQQKALERLTTQPTPSDITWDELKKVLEGFGYKELKNDGSRRKFFNKELEAVINLHKPHPGNIVKKIYIGQVIDHLTSKGLIDKK</sequence>
<dbReference type="InterPro" id="IPR012933">
    <property type="entry name" value="HicA_mRNA_interferase"/>
</dbReference>